<evidence type="ECO:0000256" key="2">
    <source>
        <dbReference type="SAM" id="Coils"/>
    </source>
</evidence>
<protein>
    <recommendedName>
        <fullName evidence="4">C3H1-type domain-containing protein</fullName>
    </recommendedName>
</protein>
<evidence type="ECO:0000313" key="6">
    <source>
        <dbReference type="Proteomes" id="UP000737018"/>
    </source>
</evidence>
<proteinExistence type="predicted"/>
<dbReference type="Proteomes" id="UP000737018">
    <property type="component" value="Unassembled WGS sequence"/>
</dbReference>
<dbReference type="EMBL" id="JRKL02000006">
    <property type="protein sequence ID" value="KAF3976716.1"/>
    <property type="molecule type" value="Genomic_DNA"/>
</dbReference>
<evidence type="ECO:0000313" key="5">
    <source>
        <dbReference type="EMBL" id="KAF3976716.1"/>
    </source>
</evidence>
<keyword evidence="2" id="KW-0175">Coiled coil</keyword>
<accession>A0A8J4RMZ8</accession>
<feature type="region of interest" description="Disordered" evidence="3">
    <location>
        <begin position="109"/>
        <end position="172"/>
    </location>
</feature>
<feature type="domain" description="C3H1-type" evidence="4">
    <location>
        <begin position="71"/>
        <end position="97"/>
    </location>
</feature>
<dbReference type="OrthoDB" id="665283at2759"/>
<dbReference type="InterPro" id="IPR045868">
    <property type="entry name" value="Znf_C3H13/40"/>
</dbReference>
<dbReference type="PROSITE" id="PS50103">
    <property type="entry name" value="ZF_C3H1"/>
    <property type="match status" value="1"/>
</dbReference>
<feature type="compositionally biased region" description="Basic and acidic residues" evidence="3">
    <location>
        <begin position="133"/>
        <end position="143"/>
    </location>
</feature>
<keyword evidence="6" id="KW-1185">Reference proteome</keyword>
<comment type="caution">
    <text evidence="5">The sequence shown here is derived from an EMBL/GenBank/DDBJ whole genome shotgun (WGS) entry which is preliminary data.</text>
</comment>
<gene>
    <name evidence="5" type="ORF">CMV_000117</name>
</gene>
<feature type="coiled-coil region" evidence="2">
    <location>
        <begin position="194"/>
        <end position="287"/>
    </location>
</feature>
<reference evidence="5" key="1">
    <citation type="submission" date="2020-03" db="EMBL/GenBank/DDBJ databases">
        <title>Castanea mollissima Vanexum genome sequencing.</title>
        <authorList>
            <person name="Staton M."/>
        </authorList>
    </citation>
    <scope>NUCLEOTIDE SEQUENCE</scope>
    <source>
        <tissue evidence="5">Leaf</tissue>
    </source>
</reference>
<keyword evidence="1" id="KW-0862">Zinc</keyword>
<sequence>MDGEIVEKHGSLDESVLSDFQFVVQTVKDSKEELDIISHSHTIGVFILASTTFGIIYTKYYLYSAMVERKLFKTKLCVLYQKGRCSRQSCSFAHGDSELRGFSASYSGRRDYQGSDLRDKLARRHSPSRRYSPVRDARGRQMLREFSSSRSLERKRKRRKKQDFDGQGDFSGSLRMLEGTEDVKEGKIMSTDSKDVLEEQLKKVQSDVNILDRRKCQLGADLEESTQEADSLTSRIQELEAQLLKEKEERKRITSKIKKFVKARNRYSRIQDELKRSQVRLQKLGDQLGSDISRNGANEEDSINILSDGENIGSPVTSPHNELQNDASPGKNRLCVNLYPSEELKQGGHLDKTIRFKKLSRWNVQPVQSNRNEIELMKKAVNDGIDSPRPLANEGKHKRGKTVPTSIISADKMKGLESALVVPSTSMAGHVLEEEVEIELDKIEVVKTADTGIEKEPAYEIIGVPLPLPPPPPIHQNNYSLHEGDDENVDVDGLEMVHVDIV</sequence>
<dbReference type="InterPro" id="IPR000571">
    <property type="entry name" value="Znf_CCCH"/>
</dbReference>
<dbReference type="PANTHER" id="PTHR38160">
    <property type="entry name" value="ZINC FINGER CCCH DOMAIN-CONTAINING PROTEIN 40"/>
    <property type="match status" value="1"/>
</dbReference>
<evidence type="ECO:0000259" key="4">
    <source>
        <dbReference type="PROSITE" id="PS50103"/>
    </source>
</evidence>
<dbReference type="AlphaFoldDB" id="A0A8J4RMZ8"/>
<feature type="compositionally biased region" description="Basic and acidic residues" evidence="3">
    <location>
        <begin position="109"/>
        <end position="120"/>
    </location>
</feature>
<feature type="zinc finger region" description="C3H1-type" evidence="1">
    <location>
        <begin position="71"/>
        <end position="97"/>
    </location>
</feature>
<dbReference type="GO" id="GO:0008270">
    <property type="term" value="F:zinc ion binding"/>
    <property type="evidence" value="ECO:0007669"/>
    <property type="project" value="UniProtKB-KW"/>
</dbReference>
<keyword evidence="1" id="KW-0479">Metal-binding</keyword>
<dbReference type="PANTHER" id="PTHR38160:SF1">
    <property type="entry name" value="ZINC FINGER CCCH DOMAIN-CONTAINING PROTEIN 40"/>
    <property type="match status" value="1"/>
</dbReference>
<name>A0A8J4RMZ8_9ROSI</name>
<evidence type="ECO:0000256" key="1">
    <source>
        <dbReference type="PROSITE-ProRule" id="PRU00723"/>
    </source>
</evidence>
<dbReference type="Gene3D" id="4.10.1000.10">
    <property type="entry name" value="Zinc finger, CCCH-type"/>
    <property type="match status" value="1"/>
</dbReference>
<evidence type="ECO:0000256" key="3">
    <source>
        <dbReference type="SAM" id="MobiDB-lite"/>
    </source>
</evidence>
<organism evidence="5 6">
    <name type="scientific">Castanea mollissima</name>
    <name type="common">Chinese chestnut</name>
    <dbReference type="NCBI Taxonomy" id="60419"/>
    <lineage>
        <taxon>Eukaryota</taxon>
        <taxon>Viridiplantae</taxon>
        <taxon>Streptophyta</taxon>
        <taxon>Embryophyta</taxon>
        <taxon>Tracheophyta</taxon>
        <taxon>Spermatophyta</taxon>
        <taxon>Magnoliopsida</taxon>
        <taxon>eudicotyledons</taxon>
        <taxon>Gunneridae</taxon>
        <taxon>Pentapetalae</taxon>
        <taxon>rosids</taxon>
        <taxon>fabids</taxon>
        <taxon>Fagales</taxon>
        <taxon>Fagaceae</taxon>
        <taxon>Castanea</taxon>
    </lineage>
</organism>
<keyword evidence="1" id="KW-0863">Zinc-finger</keyword>